<keyword evidence="1 4" id="KW-0808">Transferase</keyword>
<sequence length="302" mass="35468">MMTSRQLVRRARDAMPASLGRWVRRAATFWGSATSRWRMEPDFVIVGAQRCGTTTLYRVLSEHPDVVRPTLSKGIGYFDLHYPRGRRWYRSHFPVRFLADRRARHGRAFTFESSGYYLFHPLAAERIAADLPRTRVVVLVRDPVERAYSAHRHELARGFETEPFEEALRLEDERLAGEEQRLVEDPSYQSFEHRHHGYVARGRYAPQIRRLQEAVGEDRVYVMDADRFFDTPQEEFARLCSWLGMPAWTPDSVEQWNARKRDPMPAELRRSLEAEFADLDDELSQMLGRPVSWRDRAGRAER</sequence>
<reference evidence="4 6" key="1">
    <citation type="submission" date="2019-05" db="EMBL/GenBank/DDBJ databases">
        <title>Mumia sp. nov., isolated from the intestinal contents of plateau pika (Ochotona curzoniae) in the Qinghai-Tibet plateau of China.</title>
        <authorList>
            <person name="Tian Z."/>
        </authorList>
    </citation>
    <scope>NUCLEOTIDE SEQUENCE [LARGE SCALE GENOMIC DNA]</scope>
    <source>
        <strain evidence="6">527</strain>
        <strain evidence="4">Z527</strain>
    </source>
</reference>
<organism evidence="4 6">
    <name type="scientific">Mumia zhuanghuii</name>
    <dbReference type="NCBI Taxonomy" id="2585211"/>
    <lineage>
        <taxon>Bacteria</taxon>
        <taxon>Bacillati</taxon>
        <taxon>Actinomycetota</taxon>
        <taxon>Actinomycetes</taxon>
        <taxon>Propionibacteriales</taxon>
        <taxon>Nocardioidaceae</taxon>
        <taxon>Mumia</taxon>
    </lineage>
</organism>
<evidence type="ECO:0000313" key="5">
    <source>
        <dbReference type="EMBL" id="TNC50880.1"/>
    </source>
</evidence>
<dbReference type="SUPFAM" id="SSF52540">
    <property type="entry name" value="P-loop containing nucleoside triphosphate hydrolases"/>
    <property type="match status" value="1"/>
</dbReference>
<comment type="caution">
    <text evidence="4">The sequence shown here is derived from an EMBL/GenBank/DDBJ whole genome shotgun (WGS) entry which is preliminary data.</text>
</comment>
<dbReference type="PANTHER" id="PTHR10605:SF56">
    <property type="entry name" value="BIFUNCTIONAL HEPARAN SULFATE N-DEACETYLASE_N-SULFOTRANSFERASE"/>
    <property type="match status" value="1"/>
</dbReference>
<gene>
    <name evidence="5" type="ORF">FHE65_02575</name>
    <name evidence="4" type="ORF">FHE65_31125</name>
</gene>
<dbReference type="Pfam" id="PF00685">
    <property type="entry name" value="Sulfotransfer_1"/>
    <property type="match status" value="1"/>
</dbReference>
<proteinExistence type="predicted"/>
<evidence type="ECO:0000313" key="4">
    <source>
        <dbReference type="EMBL" id="TNC31628.1"/>
    </source>
</evidence>
<feature type="domain" description="Sulfotransferase" evidence="3">
    <location>
        <begin position="41"/>
        <end position="247"/>
    </location>
</feature>
<dbReference type="AlphaFoldDB" id="A0A5C4MD58"/>
<evidence type="ECO:0000313" key="6">
    <source>
        <dbReference type="Proteomes" id="UP000306740"/>
    </source>
</evidence>
<keyword evidence="2" id="KW-0325">Glycoprotein</keyword>
<accession>A0A5C4MD58</accession>
<dbReference type="InterPro" id="IPR027417">
    <property type="entry name" value="P-loop_NTPase"/>
</dbReference>
<dbReference type="Gene3D" id="3.40.50.300">
    <property type="entry name" value="P-loop containing nucleotide triphosphate hydrolases"/>
    <property type="match status" value="1"/>
</dbReference>
<dbReference type="EMBL" id="VDFR01000011">
    <property type="protein sequence ID" value="TNC50880.1"/>
    <property type="molecule type" value="Genomic_DNA"/>
</dbReference>
<evidence type="ECO:0000256" key="2">
    <source>
        <dbReference type="ARBA" id="ARBA00023180"/>
    </source>
</evidence>
<protein>
    <submittedName>
        <fullName evidence="4">Sulfotransferase domain-containing protein</fullName>
    </submittedName>
</protein>
<dbReference type="InterPro" id="IPR037359">
    <property type="entry name" value="NST/OST"/>
</dbReference>
<dbReference type="GO" id="GO:0008146">
    <property type="term" value="F:sulfotransferase activity"/>
    <property type="evidence" value="ECO:0007669"/>
    <property type="project" value="InterPro"/>
</dbReference>
<dbReference type="Proteomes" id="UP000306740">
    <property type="component" value="Unassembled WGS sequence"/>
</dbReference>
<dbReference type="RefSeq" id="WP_139105190.1">
    <property type="nucleotide sequence ID" value="NZ_VDFR01000011.1"/>
</dbReference>
<evidence type="ECO:0000256" key="1">
    <source>
        <dbReference type="ARBA" id="ARBA00022679"/>
    </source>
</evidence>
<dbReference type="PANTHER" id="PTHR10605">
    <property type="entry name" value="HEPARAN SULFATE SULFOTRANSFERASE"/>
    <property type="match status" value="1"/>
</dbReference>
<dbReference type="OrthoDB" id="4508169at2"/>
<name>A0A5C4MD58_9ACTN</name>
<evidence type="ECO:0000259" key="3">
    <source>
        <dbReference type="Pfam" id="PF00685"/>
    </source>
</evidence>
<dbReference type="EMBL" id="VDFR01000202">
    <property type="protein sequence ID" value="TNC31628.1"/>
    <property type="molecule type" value="Genomic_DNA"/>
</dbReference>
<dbReference type="InterPro" id="IPR000863">
    <property type="entry name" value="Sulfotransferase_dom"/>
</dbReference>